<name>A0A1I5KB96_9SPHN</name>
<dbReference type="AlphaFoldDB" id="A0A1I5KB96"/>
<dbReference type="OrthoDB" id="572496at2"/>
<organism evidence="4 5">
    <name type="scientific">Qipengyuania nanhaisediminis</name>
    <dbReference type="NCBI Taxonomy" id="604088"/>
    <lineage>
        <taxon>Bacteria</taxon>
        <taxon>Pseudomonadati</taxon>
        <taxon>Pseudomonadota</taxon>
        <taxon>Alphaproteobacteria</taxon>
        <taxon>Sphingomonadales</taxon>
        <taxon>Erythrobacteraceae</taxon>
        <taxon>Qipengyuania</taxon>
    </lineage>
</organism>
<dbReference type="Pfam" id="PF13508">
    <property type="entry name" value="Acetyltransf_7"/>
    <property type="match status" value="1"/>
</dbReference>
<dbReference type="InterPro" id="IPR016181">
    <property type="entry name" value="Acyl_CoA_acyltransferase"/>
</dbReference>
<evidence type="ECO:0000256" key="1">
    <source>
        <dbReference type="ARBA" id="ARBA00022679"/>
    </source>
</evidence>
<dbReference type="STRING" id="604088.SAMN04488060_0064"/>
<protein>
    <submittedName>
        <fullName evidence="4">Acetyltransferase (GNAT) family protein</fullName>
    </submittedName>
</protein>
<feature type="domain" description="N-acetyltransferase" evidence="3">
    <location>
        <begin position="4"/>
        <end position="162"/>
    </location>
</feature>
<reference evidence="5" key="1">
    <citation type="submission" date="2016-10" db="EMBL/GenBank/DDBJ databases">
        <authorList>
            <person name="Varghese N."/>
            <person name="Submissions S."/>
        </authorList>
    </citation>
    <scope>NUCLEOTIDE SEQUENCE [LARGE SCALE GENOMIC DNA]</scope>
    <source>
        <strain evidence="5">CGMCC 1.7715</strain>
    </source>
</reference>
<proteinExistence type="predicted"/>
<keyword evidence="5" id="KW-1185">Reference proteome</keyword>
<dbReference type="PANTHER" id="PTHR43800">
    <property type="entry name" value="PEPTIDYL-LYSINE N-ACETYLTRANSFERASE YJAB"/>
    <property type="match status" value="1"/>
</dbReference>
<dbReference type="RefSeq" id="WP_090476266.1">
    <property type="nucleotide sequence ID" value="NZ_FOWZ01000001.1"/>
</dbReference>
<dbReference type="EMBL" id="FOWZ01000001">
    <property type="protein sequence ID" value="SFO82295.1"/>
    <property type="molecule type" value="Genomic_DNA"/>
</dbReference>
<dbReference type="Proteomes" id="UP000199331">
    <property type="component" value="Unassembled WGS sequence"/>
</dbReference>
<evidence type="ECO:0000313" key="4">
    <source>
        <dbReference type="EMBL" id="SFO82295.1"/>
    </source>
</evidence>
<dbReference type="GO" id="GO:0016747">
    <property type="term" value="F:acyltransferase activity, transferring groups other than amino-acyl groups"/>
    <property type="evidence" value="ECO:0007669"/>
    <property type="project" value="InterPro"/>
</dbReference>
<dbReference type="Gene3D" id="3.40.630.30">
    <property type="match status" value="1"/>
</dbReference>
<keyword evidence="2" id="KW-0012">Acyltransferase</keyword>
<keyword evidence="1 4" id="KW-0808">Transferase</keyword>
<dbReference type="CDD" id="cd04301">
    <property type="entry name" value="NAT_SF"/>
    <property type="match status" value="1"/>
</dbReference>
<sequence>MTGWSIRLAKPEDAEHLPAIERAAGRLFLEVDGLTGIADMDPIPADAQRAMIRKGHCLVAESDGRIVGFLSTQPHRRELHIRELSVHPDMQGQGIGAVLLRAIGVDALNSGFAALTLTTFTDVAWNAPFYARLGFETVEDLDAHPRLKADIEQEVAHGLPRERRCAMIRFLD</sequence>
<evidence type="ECO:0000313" key="5">
    <source>
        <dbReference type="Proteomes" id="UP000199331"/>
    </source>
</evidence>
<dbReference type="SUPFAM" id="SSF55729">
    <property type="entry name" value="Acyl-CoA N-acyltransferases (Nat)"/>
    <property type="match status" value="1"/>
</dbReference>
<accession>A0A1I5KB96</accession>
<evidence type="ECO:0000259" key="3">
    <source>
        <dbReference type="PROSITE" id="PS51186"/>
    </source>
</evidence>
<dbReference type="InterPro" id="IPR000182">
    <property type="entry name" value="GNAT_dom"/>
</dbReference>
<dbReference type="PROSITE" id="PS51186">
    <property type="entry name" value="GNAT"/>
    <property type="match status" value="1"/>
</dbReference>
<evidence type="ECO:0000256" key="2">
    <source>
        <dbReference type="ARBA" id="ARBA00023315"/>
    </source>
</evidence>
<dbReference type="PANTHER" id="PTHR43800:SF1">
    <property type="entry name" value="PEPTIDYL-LYSINE N-ACETYLTRANSFERASE YJAB"/>
    <property type="match status" value="1"/>
</dbReference>
<gene>
    <name evidence="4" type="ORF">SAMN04488060_0064</name>
</gene>